<sequence length="199" mass="21930">MAEYTSRNTSGELGNSAGSINSNHEQYHLVEPMSASKHTNPSCWSSDLTISTTSWLVSGLSKVKAHPPPPAPVSLLWRSYREGKSFFSGLEIRSKLLLISRGMKIYTKTGDKGTSATFTGERRRKDDLIFEALGTTDELTSAIGQAFIILAKEYCKDAGHPFLDRLDEIQCILQDVGSNIATPKSSARESHKSQYDNIE</sequence>
<comment type="similarity">
    <text evidence="4">Belongs to the Cob(I)alamin adenosyltransferase family.</text>
</comment>
<evidence type="ECO:0000256" key="4">
    <source>
        <dbReference type="RuleBase" id="RU366026"/>
    </source>
</evidence>
<dbReference type="PANTHER" id="PTHR12213">
    <property type="entry name" value="CORRINOID ADENOSYLTRANSFERASE"/>
    <property type="match status" value="1"/>
</dbReference>
<feature type="region of interest" description="Disordered" evidence="5">
    <location>
        <begin position="1"/>
        <end position="21"/>
    </location>
</feature>
<dbReference type="InterPro" id="IPR029499">
    <property type="entry name" value="PduO-typ"/>
</dbReference>
<keyword evidence="3 4" id="KW-0067">ATP-binding</keyword>
<protein>
    <submittedName>
        <fullName evidence="7">MMAB-like protein</fullName>
    </submittedName>
</protein>
<evidence type="ECO:0000256" key="1">
    <source>
        <dbReference type="ARBA" id="ARBA00022679"/>
    </source>
</evidence>
<evidence type="ECO:0000313" key="8">
    <source>
        <dbReference type="Proteomes" id="UP001164746"/>
    </source>
</evidence>
<keyword evidence="1 4" id="KW-0808">Transferase</keyword>
<name>A0ABY7E382_MYAAR</name>
<reference evidence="7" key="1">
    <citation type="submission" date="2022-11" db="EMBL/GenBank/DDBJ databases">
        <title>Centuries of genome instability and evolution in soft-shell clam transmissible cancer (bioRxiv).</title>
        <authorList>
            <person name="Hart S.F.M."/>
            <person name="Yonemitsu M.A."/>
            <person name="Giersch R.M."/>
            <person name="Beal B.F."/>
            <person name="Arriagada G."/>
            <person name="Davis B.W."/>
            <person name="Ostrander E.A."/>
            <person name="Goff S.P."/>
            <person name="Metzger M.J."/>
        </authorList>
    </citation>
    <scope>NUCLEOTIDE SEQUENCE</scope>
    <source>
        <strain evidence="7">MELC-2E11</strain>
        <tissue evidence="7">Siphon/mantle</tissue>
    </source>
</reference>
<dbReference type="Proteomes" id="UP001164746">
    <property type="component" value="Chromosome 4"/>
</dbReference>
<evidence type="ECO:0000259" key="6">
    <source>
        <dbReference type="Pfam" id="PF01923"/>
    </source>
</evidence>
<dbReference type="InterPro" id="IPR036451">
    <property type="entry name" value="CblAdoTrfase-like_sf"/>
</dbReference>
<proteinExistence type="inferred from homology"/>
<gene>
    <name evidence="7" type="ORF">MAR_009806</name>
</gene>
<dbReference type="PANTHER" id="PTHR12213:SF0">
    <property type="entry name" value="CORRINOID ADENOSYLTRANSFERASE MMAB"/>
    <property type="match status" value="1"/>
</dbReference>
<evidence type="ECO:0000256" key="5">
    <source>
        <dbReference type="SAM" id="MobiDB-lite"/>
    </source>
</evidence>
<evidence type="ECO:0000313" key="7">
    <source>
        <dbReference type="EMBL" id="WAR03248.1"/>
    </source>
</evidence>
<evidence type="ECO:0000256" key="2">
    <source>
        <dbReference type="ARBA" id="ARBA00022741"/>
    </source>
</evidence>
<dbReference type="SUPFAM" id="SSF89028">
    <property type="entry name" value="Cobalamin adenosyltransferase-like"/>
    <property type="match status" value="1"/>
</dbReference>
<dbReference type="Gene3D" id="1.20.1200.10">
    <property type="entry name" value="Cobalamin adenosyltransferase-like"/>
    <property type="match status" value="1"/>
</dbReference>
<organism evidence="7 8">
    <name type="scientific">Mya arenaria</name>
    <name type="common">Soft-shell clam</name>
    <dbReference type="NCBI Taxonomy" id="6604"/>
    <lineage>
        <taxon>Eukaryota</taxon>
        <taxon>Metazoa</taxon>
        <taxon>Spiralia</taxon>
        <taxon>Lophotrochozoa</taxon>
        <taxon>Mollusca</taxon>
        <taxon>Bivalvia</taxon>
        <taxon>Autobranchia</taxon>
        <taxon>Heteroconchia</taxon>
        <taxon>Euheterodonta</taxon>
        <taxon>Imparidentia</taxon>
        <taxon>Neoheterodontei</taxon>
        <taxon>Myida</taxon>
        <taxon>Myoidea</taxon>
        <taxon>Myidae</taxon>
        <taxon>Mya</taxon>
    </lineage>
</organism>
<evidence type="ECO:0000256" key="3">
    <source>
        <dbReference type="ARBA" id="ARBA00022840"/>
    </source>
</evidence>
<keyword evidence="2 4" id="KW-0547">Nucleotide-binding</keyword>
<dbReference type="Pfam" id="PF01923">
    <property type="entry name" value="Cob_adeno_trans"/>
    <property type="match status" value="1"/>
</dbReference>
<dbReference type="EMBL" id="CP111015">
    <property type="protein sequence ID" value="WAR03248.1"/>
    <property type="molecule type" value="Genomic_DNA"/>
</dbReference>
<keyword evidence="8" id="KW-1185">Reference proteome</keyword>
<accession>A0ABY7E382</accession>
<dbReference type="InterPro" id="IPR016030">
    <property type="entry name" value="CblAdoTrfase-like"/>
</dbReference>
<feature type="domain" description="Cobalamin adenosyltransferase-like" evidence="6">
    <location>
        <begin position="105"/>
        <end position="193"/>
    </location>
</feature>